<proteinExistence type="predicted"/>
<keyword evidence="2" id="KW-1185">Reference proteome</keyword>
<evidence type="ECO:0000313" key="2">
    <source>
        <dbReference type="Proteomes" id="UP001056120"/>
    </source>
</evidence>
<reference evidence="1 2" key="2">
    <citation type="journal article" date="2022" name="Mol. Ecol. Resour.">
        <title>The genomes of chicory, endive, great burdock and yacon provide insights into Asteraceae paleo-polyploidization history and plant inulin production.</title>
        <authorList>
            <person name="Fan W."/>
            <person name="Wang S."/>
            <person name="Wang H."/>
            <person name="Wang A."/>
            <person name="Jiang F."/>
            <person name="Liu H."/>
            <person name="Zhao H."/>
            <person name="Xu D."/>
            <person name="Zhang Y."/>
        </authorList>
    </citation>
    <scope>NUCLEOTIDE SEQUENCE [LARGE SCALE GENOMIC DNA]</scope>
    <source>
        <strain evidence="2">cv. Yunnan</strain>
        <tissue evidence="1">Leaves</tissue>
    </source>
</reference>
<name>A0ACB9ESZ0_9ASTR</name>
<sequence length="450" mass="49609">MPHPSDAGLVFSLHLTTVITHQIRHADVQLSFGLLGSVYNKPRGANPPPTGQVLLSPIVTGATAACRVDCCKLLGDGWIIIRSKLLRAGVLTVEMPDSGGHKAAGRALPSWMSSRDADNKSDRKEPANDKDKRPASQTTTSTESSIGTNKFSKLMEGVVFVLSGFVNPERSTLRSQALEMGAEYQGDWNANCTLLVCAFVNTPKFRQVEADNGTVVSKGWITECYNQKQLVAIEPFLLHAGKPWRRQSSSSGPSQDPKQSSSKSSYKQPDKSVDSKSRASSSSKTAHKPSKKEFLTSEVKKWAIDDMRKTISWLNSQEEKPDSSEIKKIAAKGILTCLQDAIDSLKEGRGMGKILKEWSFVPRVVEELNKLDIAGDNTVKKDIYHQAIVCKRIYEFELGNSEDEKPTDKNKRAKIEKSGKTENYDSDDTIEMTEDEVKEAFNSVASSIHK</sequence>
<reference evidence="2" key="1">
    <citation type="journal article" date="2022" name="Mol. Ecol. Resour.">
        <title>The genomes of chicory, endive, great burdock and yacon provide insights into Asteraceae palaeo-polyploidization history and plant inulin production.</title>
        <authorList>
            <person name="Fan W."/>
            <person name="Wang S."/>
            <person name="Wang H."/>
            <person name="Wang A."/>
            <person name="Jiang F."/>
            <person name="Liu H."/>
            <person name="Zhao H."/>
            <person name="Xu D."/>
            <person name="Zhang Y."/>
        </authorList>
    </citation>
    <scope>NUCLEOTIDE SEQUENCE [LARGE SCALE GENOMIC DNA]</scope>
    <source>
        <strain evidence="2">cv. Yunnan</strain>
    </source>
</reference>
<comment type="caution">
    <text evidence="1">The sequence shown here is derived from an EMBL/GenBank/DDBJ whole genome shotgun (WGS) entry which is preliminary data.</text>
</comment>
<protein>
    <submittedName>
        <fullName evidence="1">Uncharacterized protein</fullName>
    </submittedName>
</protein>
<dbReference type="EMBL" id="CM042034">
    <property type="protein sequence ID" value="KAI3761547.1"/>
    <property type="molecule type" value="Genomic_DNA"/>
</dbReference>
<gene>
    <name evidence="1" type="ORF">L1987_51965</name>
</gene>
<organism evidence="1 2">
    <name type="scientific">Smallanthus sonchifolius</name>
    <dbReference type="NCBI Taxonomy" id="185202"/>
    <lineage>
        <taxon>Eukaryota</taxon>
        <taxon>Viridiplantae</taxon>
        <taxon>Streptophyta</taxon>
        <taxon>Embryophyta</taxon>
        <taxon>Tracheophyta</taxon>
        <taxon>Spermatophyta</taxon>
        <taxon>Magnoliopsida</taxon>
        <taxon>eudicotyledons</taxon>
        <taxon>Gunneridae</taxon>
        <taxon>Pentapetalae</taxon>
        <taxon>asterids</taxon>
        <taxon>campanulids</taxon>
        <taxon>Asterales</taxon>
        <taxon>Asteraceae</taxon>
        <taxon>Asteroideae</taxon>
        <taxon>Heliantheae alliance</taxon>
        <taxon>Millerieae</taxon>
        <taxon>Smallanthus</taxon>
    </lineage>
</organism>
<accession>A0ACB9ESZ0</accession>
<dbReference type="Proteomes" id="UP001056120">
    <property type="component" value="Linkage Group LG17"/>
</dbReference>
<evidence type="ECO:0000313" key="1">
    <source>
        <dbReference type="EMBL" id="KAI3761547.1"/>
    </source>
</evidence>